<dbReference type="AlphaFoldDB" id="A0A0L0F520"/>
<evidence type="ECO:0000313" key="2">
    <source>
        <dbReference type="Proteomes" id="UP000054560"/>
    </source>
</evidence>
<accession>A0A0L0F520</accession>
<evidence type="ECO:0000313" key="1">
    <source>
        <dbReference type="EMBL" id="KNC71303.1"/>
    </source>
</evidence>
<organism evidence="1 2">
    <name type="scientific">Sphaeroforma arctica JP610</name>
    <dbReference type="NCBI Taxonomy" id="667725"/>
    <lineage>
        <taxon>Eukaryota</taxon>
        <taxon>Ichthyosporea</taxon>
        <taxon>Ichthyophonida</taxon>
        <taxon>Sphaeroforma</taxon>
    </lineage>
</organism>
<feature type="non-terminal residue" evidence="1">
    <location>
        <position position="1"/>
    </location>
</feature>
<dbReference type="GeneID" id="25916666"/>
<keyword evidence="2" id="KW-1185">Reference proteome</keyword>
<reference evidence="1 2" key="1">
    <citation type="submission" date="2011-02" db="EMBL/GenBank/DDBJ databases">
        <title>The Genome Sequence of Sphaeroforma arctica JP610.</title>
        <authorList>
            <consortium name="The Broad Institute Genome Sequencing Platform"/>
            <person name="Russ C."/>
            <person name="Cuomo C."/>
            <person name="Young S.K."/>
            <person name="Zeng Q."/>
            <person name="Gargeya S."/>
            <person name="Alvarado L."/>
            <person name="Berlin A."/>
            <person name="Chapman S.B."/>
            <person name="Chen Z."/>
            <person name="Freedman E."/>
            <person name="Gellesch M."/>
            <person name="Goldberg J."/>
            <person name="Griggs A."/>
            <person name="Gujja S."/>
            <person name="Heilman E."/>
            <person name="Heiman D."/>
            <person name="Howarth C."/>
            <person name="Mehta T."/>
            <person name="Neiman D."/>
            <person name="Pearson M."/>
            <person name="Roberts A."/>
            <person name="Saif S."/>
            <person name="Shea T."/>
            <person name="Shenoy N."/>
            <person name="Sisk P."/>
            <person name="Stolte C."/>
            <person name="Sykes S."/>
            <person name="White J."/>
            <person name="Yandava C."/>
            <person name="Burger G."/>
            <person name="Gray M.W."/>
            <person name="Holland P.W.H."/>
            <person name="King N."/>
            <person name="Lang F.B.F."/>
            <person name="Roger A.J."/>
            <person name="Ruiz-Trillo I."/>
            <person name="Haas B."/>
            <person name="Nusbaum C."/>
            <person name="Birren B."/>
        </authorList>
    </citation>
    <scope>NUCLEOTIDE SEQUENCE [LARGE SCALE GENOMIC DNA]</scope>
    <source>
        <strain evidence="1 2">JP610</strain>
    </source>
</reference>
<dbReference type="RefSeq" id="XP_014145205.1">
    <property type="nucleotide sequence ID" value="XM_014289730.1"/>
</dbReference>
<proteinExistence type="predicted"/>
<dbReference type="Proteomes" id="UP000054560">
    <property type="component" value="Unassembled WGS sequence"/>
</dbReference>
<protein>
    <submittedName>
        <fullName evidence="1">Uncharacterized protein</fullName>
    </submittedName>
</protein>
<gene>
    <name evidence="1" type="ORF">SARC_16162</name>
</gene>
<name>A0A0L0F520_9EUKA</name>
<dbReference type="EMBL" id="KQ249082">
    <property type="protein sequence ID" value="KNC71303.1"/>
    <property type="molecule type" value="Genomic_DNA"/>
</dbReference>
<sequence length="70" mass="7307">ALVQSADFSLGQANAPDKSNPISLPQMIAWGGNTAPRLYYGAANHIVQSIRSVLADCPGVCVICGRVYGC</sequence>